<feature type="transmembrane region" description="Helical" evidence="1">
    <location>
        <begin position="237"/>
        <end position="259"/>
    </location>
</feature>
<keyword evidence="3" id="KW-1185">Reference proteome</keyword>
<dbReference type="OrthoDB" id="9770040at2"/>
<protein>
    <submittedName>
        <fullName evidence="2">Protein NnrS</fullName>
    </submittedName>
</protein>
<dbReference type="RefSeq" id="WP_037025967.1">
    <property type="nucleotide sequence ID" value="NZ_CCSF01000001.1"/>
</dbReference>
<dbReference type="AlphaFoldDB" id="A0A078LZK7"/>
<feature type="transmembrane region" description="Helical" evidence="1">
    <location>
        <begin position="179"/>
        <end position="200"/>
    </location>
</feature>
<reference evidence="2 3" key="1">
    <citation type="submission" date="2014-07" db="EMBL/GenBank/DDBJ databases">
        <authorList>
            <person name="Urmite Genomes Urmite Genomes"/>
        </authorList>
    </citation>
    <scope>NUCLEOTIDE SEQUENCE [LARGE SCALE GENOMIC DNA]</scope>
    <source>
        <strain evidence="2 3">20_BN</strain>
    </source>
</reference>
<dbReference type="eggNOG" id="COG3213">
    <property type="taxonomic scope" value="Bacteria"/>
</dbReference>
<feature type="transmembrane region" description="Helical" evidence="1">
    <location>
        <begin position="212"/>
        <end position="231"/>
    </location>
</feature>
<evidence type="ECO:0000256" key="1">
    <source>
        <dbReference type="SAM" id="Phobius"/>
    </source>
</evidence>
<sequence>MQVLDRRKALSIPPVWRLAFRPFFLAGSIFAMLAIPLWIAAWTGLWPGFQPTGGWLAWHRHEMLFGFAMAIVAGFVLTAGQTWTGQPGVSGNRLMVLAGVWLAARLSWLLGLPLVLLAPLNLLFLLGVLVLIGRMLWVVRQTRNYPIVVVLSLMIGAELLVLSGIALGDDGLQRQGVLAALWLVAALMTLIGGRVIPFFTQRGLGRTAQVKAWPWLDWSLLVGSALIAVLYASGVALVAHALLGVLFLAVGLGHLLRLIRWYDAGIRNVPLLWSLHLAMLWLVVATVGLALWNFGLLNNSSPSLHALSVGAMGGLILAMIARVTLGHTGRPLELPPGIVWAFVLFNLGALSRVFLSTLWPLGSLWLAAACWAAALGLYVWRYAPMLVTARVDGHPG</sequence>
<dbReference type="InterPro" id="IPR010266">
    <property type="entry name" value="NnrS"/>
</dbReference>
<proteinExistence type="predicted"/>
<evidence type="ECO:0000313" key="2">
    <source>
        <dbReference type="EMBL" id="CDZ95807.1"/>
    </source>
</evidence>
<keyword evidence="1" id="KW-0472">Membrane</keyword>
<feature type="transmembrane region" description="Helical" evidence="1">
    <location>
        <begin position="304"/>
        <end position="325"/>
    </location>
</feature>
<feature type="transmembrane region" description="Helical" evidence="1">
    <location>
        <begin position="63"/>
        <end position="83"/>
    </location>
</feature>
<dbReference type="HOGENOM" id="CLU_041785_2_0_6"/>
<feature type="transmembrane region" description="Helical" evidence="1">
    <location>
        <begin position="146"/>
        <end position="167"/>
    </location>
</feature>
<gene>
    <name evidence="2" type="primary">nnrS</name>
    <name evidence="2" type="ORF">BN1079_03151</name>
</gene>
<keyword evidence="1" id="KW-1133">Transmembrane helix</keyword>
<dbReference type="EMBL" id="CCSF01000001">
    <property type="protein sequence ID" value="CDZ95807.1"/>
    <property type="molecule type" value="Genomic_DNA"/>
</dbReference>
<accession>A0A078LZK7</accession>
<dbReference type="Pfam" id="PF05940">
    <property type="entry name" value="NnrS"/>
    <property type="match status" value="1"/>
</dbReference>
<feature type="transmembrane region" description="Helical" evidence="1">
    <location>
        <begin position="361"/>
        <end position="380"/>
    </location>
</feature>
<keyword evidence="1" id="KW-0812">Transmembrane</keyword>
<feature type="transmembrane region" description="Helical" evidence="1">
    <location>
        <begin position="271"/>
        <end position="292"/>
    </location>
</feature>
<dbReference type="STRING" id="1499686.BN1079_03151"/>
<dbReference type="Proteomes" id="UP000053902">
    <property type="component" value="Unassembled WGS sequence"/>
</dbReference>
<organism evidence="2 3">
    <name type="scientific">Pseudomonas saudiphocaensis</name>
    <dbReference type="NCBI Taxonomy" id="1499686"/>
    <lineage>
        <taxon>Bacteria</taxon>
        <taxon>Pseudomonadati</taxon>
        <taxon>Pseudomonadota</taxon>
        <taxon>Gammaproteobacteria</taxon>
        <taxon>Pseudomonadales</taxon>
        <taxon>Pseudomonadaceae</taxon>
        <taxon>Pseudomonas</taxon>
    </lineage>
</organism>
<evidence type="ECO:0000313" key="3">
    <source>
        <dbReference type="Proteomes" id="UP000053902"/>
    </source>
</evidence>
<feature type="transmembrane region" description="Helical" evidence="1">
    <location>
        <begin position="20"/>
        <end position="43"/>
    </location>
</feature>
<name>A0A078LZK7_9PSED</name>
<feature type="transmembrane region" description="Helical" evidence="1">
    <location>
        <begin position="337"/>
        <end position="355"/>
    </location>
</feature>